<dbReference type="Gene3D" id="3.30.700.10">
    <property type="entry name" value="Glycoprotein, Type 4 Pilin"/>
    <property type="match status" value="1"/>
</dbReference>
<sequence length="455" mass="54501">MFTLNHKLKTKTWFTLVELIVVISILAILATIAFLSFSWYSSSARDSTRISDLKNIEIWLWVYNAKSGVYPIPESPINIEASWTVIWYQWYFWDTASSIIWINKTPTDPVDNTKYTYSTNSDKTKYQLLWFLEQNNNLTLNQNLINQANALDYSKRYPKTIWSTIWILLDIDNNLITWTNTIDTYTWSTTYKIVFSDSDTVTSSWNIVFSNIYNRRDELIKNTTMANLDKSLIGHWDMETCSPNCTTSWSTVKDLAWNNDWIVNWTQIVSTWWILWKWLSFSWDINSYIKILKDTWSILNNEEITVNAIFKAKITSKWWQIIWDTKVYWTGYCNNFHIWYSLSTYNPPLLMVNSFNNTLYFSSYLANDIDNKFISIYYVRKNWIWKTYLNWVKIHEKVYDRTKFFPNSNPFIIWAWSYSTWFVQTTWIIDDIKIYNRALSDIEITQHTKITGLLE</sequence>
<feature type="transmembrane region" description="Helical" evidence="1">
    <location>
        <begin position="12"/>
        <end position="40"/>
    </location>
</feature>
<dbReference type="NCBIfam" id="TIGR02532">
    <property type="entry name" value="IV_pilin_GFxxxE"/>
    <property type="match status" value="1"/>
</dbReference>
<evidence type="ECO:0000256" key="1">
    <source>
        <dbReference type="SAM" id="Phobius"/>
    </source>
</evidence>
<dbReference type="Gene3D" id="2.60.120.200">
    <property type="match status" value="1"/>
</dbReference>
<keyword evidence="1" id="KW-0472">Membrane</keyword>
<keyword evidence="1" id="KW-0812">Transmembrane</keyword>
<keyword evidence="1" id="KW-1133">Transmembrane helix</keyword>
<dbReference type="InterPro" id="IPR045584">
    <property type="entry name" value="Pilin-like"/>
</dbReference>
<dbReference type="SUPFAM" id="SSF54523">
    <property type="entry name" value="Pili subunits"/>
    <property type="match status" value="1"/>
</dbReference>
<evidence type="ECO:0000313" key="2">
    <source>
        <dbReference type="EMBL" id="EKD66821.1"/>
    </source>
</evidence>
<dbReference type="InterPro" id="IPR012902">
    <property type="entry name" value="N_methyl_site"/>
</dbReference>
<proteinExistence type="predicted"/>
<dbReference type="EMBL" id="AMFJ01021595">
    <property type="protein sequence ID" value="EKD66821.1"/>
    <property type="molecule type" value="Genomic_DNA"/>
</dbReference>
<organism evidence="2">
    <name type="scientific">uncultured bacterium</name>
    <name type="common">gcode 4</name>
    <dbReference type="NCBI Taxonomy" id="1234023"/>
    <lineage>
        <taxon>Bacteria</taxon>
        <taxon>environmental samples</taxon>
    </lineage>
</organism>
<dbReference type="InterPro" id="IPR013320">
    <property type="entry name" value="ConA-like_dom_sf"/>
</dbReference>
<gene>
    <name evidence="2" type="ORF">ACD_49C00009G0046</name>
</gene>
<accession>K2AYJ6</accession>
<name>K2AYJ6_9BACT</name>
<protein>
    <submittedName>
        <fullName evidence="2">Uncharacterized protein</fullName>
    </submittedName>
</protein>
<dbReference type="SUPFAM" id="SSF49899">
    <property type="entry name" value="Concanavalin A-like lectins/glucanases"/>
    <property type="match status" value="1"/>
</dbReference>
<dbReference type="AlphaFoldDB" id="K2AYJ6"/>
<comment type="caution">
    <text evidence="2">The sequence shown here is derived from an EMBL/GenBank/DDBJ whole genome shotgun (WGS) entry which is preliminary data.</text>
</comment>
<reference evidence="2" key="1">
    <citation type="journal article" date="2012" name="Science">
        <title>Fermentation, hydrogen, and sulfur metabolism in multiple uncultivated bacterial phyla.</title>
        <authorList>
            <person name="Wrighton K.C."/>
            <person name="Thomas B.C."/>
            <person name="Sharon I."/>
            <person name="Miller C.S."/>
            <person name="Castelle C.J."/>
            <person name="VerBerkmoes N.C."/>
            <person name="Wilkins M.J."/>
            <person name="Hettich R.L."/>
            <person name="Lipton M.S."/>
            <person name="Williams K.H."/>
            <person name="Long P.E."/>
            <person name="Banfield J.F."/>
        </authorList>
    </citation>
    <scope>NUCLEOTIDE SEQUENCE [LARGE SCALE GENOMIC DNA]</scope>
</reference>